<accession>V5SAA3</accession>
<evidence type="ECO:0000256" key="6">
    <source>
        <dbReference type="ARBA" id="ARBA00049117"/>
    </source>
</evidence>
<dbReference type="Pfam" id="PF07683">
    <property type="entry name" value="CobW_C"/>
    <property type="match status" value="1"/>
</dbReference>
<dbReference type="EMBL" id="CP006912">
    <property type="protein sequence ID" value="AHB47145.1"/>
    <property type="molecule type" value="Genomic_DNA"/>
</dbReference>
<evidence type="ECO:0000259" key="7">
    <source>
        <dbReference type="SMART" id="SM00833"/>
    </source>
</evidence>
<dbReference type="PANTHER" id="PTHR43603">
    <property type="entry name" value="COBW DOMAIN-CONTAINING PROTEIN DDB_G0274527"/>
    <property type="match status" value="1"/>
</dbReference>
<dbReference type="AlphaFoldDB" id="V5SAA3"/>
<name>V5SAA3_9HYPH</name>
<keyword evidence="1" id="KW-0547">Nucleotide-binding</keyword>
<dbReference type="SMART" id="SM00833">
    <property type="entry name" value="CobW_C"/>
    <property type="match status" value="1"/>
</dbReference>
<organism evidence="8 9">
    <name type="scientific">Hyphomicrobium nitrativorans NL23</name>
    <dbReference type="NCBI Taxonomy" id="1029756"/>
    <lineage>
        <taxon>Bacteria</taxon>
        <taxon>Pseudomonadati</taxon>
        <taxon>Pseudomonadota</taxon>
        <taxon>Alphaproteobacteria</taxon>
        <taxon>Hyphomicrobiales</taxon>
        <taxon>Hyphomicrobiaceae</taxon>
        <taxon>Hyphomicrobium</taxon>
    </lineage>
</organism>
<dbReference type="InterPro" id="IPR051927">
    <property type="entry name" value="Zn_Chap_cDPG_Synth"/>
</dbReference>
<gene>
    <name evidence="8" type="ORF">W911_00030</name>
</gene>
<comment type="function">
    <text evidence="5">Zinc chaperone that directly transfers zinc cofactor to target proteins, thereby activating them. Zinc is transferred from the CXCC motif in the GTPase domain to the zinc binding site in target proteins in a process requiring GTP hydrolysis.</text>
</comment>
<evidence type="ECO:0000256" key="2">
    <source>
        <dbReference type="ARBA" id="ARBA00022801"/>
    </source>
</evidence>
<feature type="domain" description="CobW C-terminal" evidence="7">
    <location>
        <begin position="274"/>
        <end position="390"/>
    </location>
</feature>
<evidence type="ECO:0000256" key="5">
    <source>
        <dbReference type="ARBA" id="ARBA00045658"/>
    </source>
</evidence>
<dbReference type="GO" id="GO:0016787">
    <property type="term" value="F:hydrolase activity"/>
    <property type="evidence" value="ECO:0007669"/>
    <property type="project" value="UniProtKB-KW"/>
</dbReference>
<keyword evidence="3" id="KW-0143">Chaperone</keyword>
<sequence>MDTKLKDHLERSATRIDRRLPVTVLSGFLGAGKTTLLNHVLNNREGLKVAVIVNDMSEVNIDADLVSKGGANLSRTDETLVEMSNGCICCTLRDDLLKEVRRLALERRFDYLLIESTGIAEPLPVATTFEFRDEDGQSLSDVARLDTMVTVVDAAHLLRDYSSQDFLKDRGETAGDEDERPLVQLLVDQIEFADVIVLNKIDVASREDVEAARAIIRALNSDARIIETSHAQIAARDILDTGLFDFDAAHRHPTWFKELNGFKDHQPETEEYGISSFVYRARGPFEPEKLYAFFTKSWPGVVRAKGFFWLATRPQWVGELAQAGSLVRHEAIGYWWAAVPKKNWPEEDDLVARINKTWHTLWGDRRQEIVFIGTREMDKARMIAELDACLLPLPKEGAVDTGAWKTLPDPFPEWGREAA</sequence>
<dbReference type="PANTHER" id="PTHR43603:SF1">
    <property type="entry name" value="ZINC-REGULATED GTPASE METALLOPROTEIN ACTIVATOR 1"/>
    <property type="match status" value="1"/>
</dbReference>
<dbReference type="Gene3D" id="3.30.1220.10">
    <property type="entry name" value="CobW-like, C-terminal domain"/>
    <property type="match status" value="1"/>
</dbReference>
<dbReference type="InterPro" id="IPR047920">
    <property type="entry name" value="ZigA-like"/>
</dbReference>
<evidence type="ECO:0000313" key="9">
    <source>
        <dbReference type="Proteomes" id="UP000018542"/>
    </source>
</evidence>
<dbReference type="STRING" id="1029756.W911_00030"/>
<dbReference type="KEGG" id="hni:W911_00030"/>
<evidence type="ECO:0000256" key="3">
    <source>
        <dbReference type="ARBA" id="ARBA00023186"/>
    </source>
</evidence>
<protein>
    <recommendedName>
        <fullName evidence="7">CobW C-terminal domain-containing protein</fullName>
    </recommendedName>
</protein>
<proteinExistence type="inferred from homology"/>
<evidence type="ECO:0000313" key="8">
    <source>
        <dbReference type="EMBL" id="AHB47145.1"/>
    </source>
</evidence>
<dbReference type="Proteomes" id="UP000018542">
    <property type="component" value="Chromosome"/>
</dbReference>
<dbReference type="InterPro" id="IPR011629">
    <property type="entry name" value="CobW-like_C"/>
</dbReference>
<dbReference type="NCBIfam" id="NF038288">
    <property type="entry name" value="chaper_GTP_ZigA"/>
    <property type="match status" value="1"/>
</dbReference>
<evidence type="ECO:0000256" key="1">
    <source>
        <dbReference type="ARBA" id="ARBA00022741"/>
    </source>
</evidence>
<keyword evidence="9" id="KW-1185">Reference proteome</keyword>
<dbReference type="RefSeq" id="WP_023785460.1">
    <property type="nucleotide sequence ID" value="NC_022997.1"/>
</dbReference>
<reference evidence="8 9" key="1">
    <citation type="journal article" date="2014" name="Genome Announc.">
        <title>Complete Genome Sequence of Hyphomicrobium nitrativorans Strain NL23, a Denitrifying Bacterium Isolated from Biofilm of a Methanol-Fed Denitrification System Treating Seawater at the Montreal Biodome.</title>
        <authorList>
            <person name="Martineau C."/>
            <person name="Villeneuve C."/>
            <person name="Mauffrey F."/>
            <person name="Villemur R."/>
        </authorList>
    </citation>
    <scope>NUCLEOTIDE SEQUENCE [LARGE SCALE GENOMIC DNA]</scope>
    <source>
        <strain evidence="8">NL23</strain>
    </source>
</reference>
<dbReference type="SUPFAM" id="SSF52540">
    <property type="entry name" value="P-loop containing nucleoside triphosphate hydrolases"/>
    <property type="match status" value="1"/>
</dbReference>
<dbReference type="GO" id="GO:0000166">
    <property type="term" value="F:nucleotide binding"/>
    <property type="evidence" value="ECO:0007669"/>
    <property type="project" value="UniProtKB-KW"/>
</dbReference>
<comment type="similarity">
    <text evidence="4">Belongs to the SIMIBI class G3E GTPase family. ZNG1 subfamily.</text>
</comment>
<dbReference type="Gene3D" id="3.40.50.300">
    <property type="entry name" value="P-loop containing nucleotide triphosphate hydrolases"/>
    <property type="match status" value="1"/>
</dbReference>
<dbReference type="InterPro" id="IPR027417">
    <property type="entry name" value="P-loop_NTPase"/>
</dbReference>
<dbReference type="HOGENOM" id="CLU_017452_2_0_5"/>
<keyword evidence="2" id="KW-0378">Hydrolase</keyword>
<dbReference type="OrthoDB" id="9808822at2"/>
<evidence type="ECO:0000256" key="4">
    <source>
        <dbReference type="ARBA" id="ARBA00034320"/>
    </source>
</evidence>
<comment type="catalytic activity">
    <reaction evidence="6">
        <text>GTP + H2O = GDP + phosphate + H(+)</text>
        <dbReference type="Rhea" id="RHEA:19669"/>
        <dbReference type="ChEBI" id="CHEBI:15377"/>
        <dbReference type="ChEBI" id="CHEBI:15378"/>
        <dbReference type="ChEBI" id="CHEBI:37565"/>
        <dbReference type="ChEBI" id="CHEBI:43474"/>
        <dbReference type="ChEBI" id="CHEBI:58189"/>
    </reaction>
    <physiologicalReaction direction="left-to-right" evidence="6">
        <dbReference type="Rhea" id="RHEA:19670"/>
    </physiologicalReaction>
</comment>
<dbReference type="CDD" id="cd03112">
    <property type="entry name" value="CobW-like"/>
    <property type="match status" value="1"/>
</dbReference>
<dbReference type="Pfam" id="PF02492">
    <property type="entry name" value="cobW"/>
    <property type="match status" value="1"/>
</dbReference>
<dbReference type="InterPro" id="IPR036627">
    <property type="entry name" value="CobW-likC_sf"/>
</dbReference>
<dbReference type="PATRIC" id="fig|1029756.8.peg.6"/>
<dbReference type="InterPro" id="IPR003495">
    <property type="entry name" value="CobW/HypB/UreG_nucleotide-bd"/>
</dbReference>